<evidence type="ECO:0000256" key="28">
    <source>
        <dbReference type="SAM" id="MobiDB-lite"/>
    </source>
</evidence>
<keyword evidence="6" id="KW-0963">Cytoplasm</keyword>
<dbReference type="Proteomes" id="UP001174136">
    <property type="component" value="Unassembled WGS sequence"/>
</dbReference>
<keyword evidence="14" id="KW-0418">Kinase</keyword>
<feature type="compositionally biased region" description="Low complexity" evidence="28">
    <location>
        <begin position="269"/>
        <end position="287"/>
    </location>
</feature>
<name>A0AA47MDG5_MERPO</name>
<dbReference type="InterPro" id="IPR036322">
    <property type="entry name" value="WD40_repeat_dom_sf"/>
</dbReference>
<feature type="region of interest" description="Disordered" evidence="28">
    <location>
        <begin position="36"/>
        <end position="58"/>
    </location>
</feature>
<evidence type="ECO:0000256" key="22">
    <source>
        <dbReference type="ARBA" id="ARBA00023242"/>
    </source>
</evidence>
<keyword evidence="16" id="KW-0067">ATP-binding</keyword>
<evidence type="ECO:0000256" key="12">
    <source>
        <dbReference type="ARBA" id="ARBA00022737"/>
    </source>
</evidence>
<dbReference type="InterPro" id="IPR016024">
    <property type="entry name" value="ARM-type_fold"/>
</dbReference>
<evidence type="ECO:0000256" key="16">
    <source>
        <dbReference type="ARBA" id="ARBA00022840"/>
    </source>
</evidence>
<comment type="catalytic activity">
    <reaction evidence="24">
        <text>L-seryl-[protein] + ATP = O-phospho-L-seryl-[protein] + ADP + H(+)</text>
        <dbReference type="Rhea" id="RHEA:17989"/>
        <dbReference type="Rhea" id="RHEA-COMP:9863"/>
        <dbReference type="Rhea" id="RHEA-COMP:11604"/>
        <dbReference type="ChEBI" id="CHEBI:15378"/>
        <dbReference type="ChEBI" id="CHEBI:29999"/>
        <dbReference type="ChEBI" id="CHEBI:30616"/>
        <dbReference type="ChEBI" id="CHEBI:83421"/>
        <dbReference type="ChEBI" id="CHEBI:456216"/>
        <dbReference type="EC" id="2.7.11.1"/>
    </reaction>
</comment>
<dbReference type="AlphaFoldDB" id="A0AA47MDG5"/>
<evidence type="ECO:0000256" key="15">
    <source>
        <dbReference type="ARBA" id="ARBA00022786"/>
    </source>
</evidence>
<evidence type="ECO:0000256" key="24">
    <source>
        <dbReference type="ARBA" id="ARBA00048679"/>
    </source>
</evidence>
<evidence type="ECO:0000256" key="26">
    <source>
        <dbReference type="ARBA" id="ARBA00071147"/>
    </source>
</evidence>
<reference evidence="29" key="1">
    <citation type="journal article" date="2023" name="Front. Mar. Sci.">
        <title>A new Merluccius polli reference genome to investigate the effects of global change in West African waters.</title>
        <authorList>
            <person name="Mateo J.L."/>
            <person name="Blanco-Fernandez C."/>
            <person name="Garcia-Vazquez E."/>
            <person name="Machado-Schiaffino G."/>
        </authorList>
    </citation>
    <scope>NUCLEOTIDE SEQUENCE</scope>
    <source>
        <strain evidence="29">C29</strain>
        <tissue evidence="29">Fin</tissue>
    </source>
</reference>
<evidence type="ECO:0000256" key="6">
    <source>
        <dbReference type="ARBA" id="ARBA00022490"/>
    </source>
</evidence>
<keyword evidence="8" id="KW-0597">Phosphoprotein</keyword>
<evidence type="ECO:0000256" key="27">
    <source>
        <dbReference type="ARBA" id="ARBA00078221"/>
    </source>
</evidence>
<keyword evidence="12" id="KW-0677">Repeat</keyword>
<evidence type="ECO:0000256" key="2">
    <source>
        <dbReference type="ARBA" id="ARBA00004300"/>
    </source>
</evidence>
<comment type="similarity">
    <text evidence="4">Belongs to the VPRBP/DCAF1 family.</text>
</comment>
<keyword evidence="19" id="KW-0805">Transcription regulation</keyword>
<dbReference type="EMBL" id="JAOPHQ010004711">
    <property type="protein sequence ID" value="KAK0138239.1"/>
    <property type="molecule type" value="Genomic_DNA"/>
</dbReference>
<feature type="region of interest" description="Disordered" evidence="28">
    <location>
        <begin position="718"/>
        <end position="821"/>
    </location>
</feature>
<keyword evidence="7" id="KW-0723">Serine/threonine-protein kinase</keyword>
<feature type="region of interest" description="Disordered" evidence="28">
    <location>
        <begin position="184"/>
        <end position="250"/>
    </location>
</feature>
<gene>
    <name evidence="29" type="primary">DCAF1_0</name>
    <name evidence="29" type="ORF">N1851_025444</name>
</gene>
<evidence type="ECO:0000256" key="3">
    <source>
        <dbReference type="ARBA" id="ARBA00004906"/>
    </source>
</evidence>
<evidence type="ECO:0000256" key="11">
    <source>
        <dbReference type="ARBA" id="ARBA00022679"/>
    </source>
</evidence>
<dbReference type="GO" id="GO:0016567">
    <property type="term" value="P:protein ubiquitination"/>
    <property type="evidence" value="ECO:0007669"/>
    <property type="project" value="InterPro"/>
</dbReference>
<feature type="compositionally biased region" description="Acidic residues" evidence="28">
    <location>
        <begin position="721"/>
        <end position="779"/>
    </location>
</feature>
<evidence type="ECO:0000256" key="14">
    <source>
        <dbReference type="ARBA" id="ARBA00022777"/>
    </source>
</evidence>
<protein>
    <recommendedName>
        <fullName evidence="26">DDB1- and CUL4-associated factor 1</fullName>
        <ecNumber evidence="5">2.7.11.1</ecNumber>
    </recommendedName>
    <alternativeName>
        <fullName evidence="27">Serine/threonine-protein kinase VPRBP</fullName>
    </alternativeName>
</protein>
<dbReference type="GO" id="GO:0080008">
    <property type="term" value="C:Cul4-RING E3 ubiquitin ligase complex"/>
    <property type="evidence" value="ECO:0007669"/>
    <property type="project" value="TreeGrafter"/>
</dbReference>
<keyword evidence="13" id="KW-0547">Nucleotide-binding</keyword>
<dbReference type="GO" id="GO:1990244">
    <property type="term" value="F:histone H2AT120 kinase activity"/>
    <property type="evidence" value="ECO:0007669"/>
    <property type="project" value="TreeGrafter"/>
</dbReference>
<keyword evidence="20" id="KW-0804">Transcription</keyword>
<dbReference type="EC" id="2.7.11.1" evidence="5"/>
<dbReference type="InterPro" id="IPR015943">
    <property type="entry name" value="WD40/YVTN_repeat-like_dom_sf"/>
</dbReference>
<feature type="compositionally biased region" description="Polar residues" evidence="28">
    <location>
        <begin position="353"/>
        <end position="366"/>
    </location>
</feature>
<evidence type="ECO:0000256" key="19">
    <source>
        <dbReference type="ARBA" id="ARBA00023015"/>
    </source>
</evidence>
<dbReference type="GO" id="GO:0030331">
    <property type="term" value="F:nuclear estrogen receptor binding"/>
    <property type="evidence" value="ECO:0007669"/>
    <property type="project" value="TreeGrafter"/>
</dbReference>
<evidence type="ECO:0000256" key="5">
    <source>
        <dbReference type="ARBA" id="ARBA00012513"/>
    </source>
</evidence>
<dbReference type="FunFam" id="2.130.10.10:FF:000055">
    <property type="entry name" value="DDB1 and CUL4-associated factor 1"/>
    <property type="match status" value="1"/>
</dbReference>
<evidence type="ECO:0000256" key="8">
    <source>
        <dbReference type="ARBA" id="ARBA00022553"/>
    </source>
</evidence>
<evidence type="ECO:0000256" key="20">
    <source>
        <dbReference type="ARBA" id="ARBA00023163"/>
    </source>
</evidence>
<feature type="compositionally biased region" description="Pro residues" evidence="28">
    <location>
        <begin position="209"/>
        <end position="242"/>
    </location>
</feature>
<keyword evidence="17" id="KW-0156">Chromatin regulator</keyword>
<dbReference type="InterPro" id="IPR033270">
    <property type="entry name" value="VPRBP/DCAF1"/>
</dbReference>
<dbReference type="GO" id="GO:0005524">
    <property type="term" value="F:ATP binding"/>
    <property type="evidence" value="ECO:0007669"/>
    <property type="project" value="UniProtKB-KW"/>
</dbReference>
<keyword evidence="18" id="KW-0007">Acetylation</keyword>
<proteinExistence type="inferred from homology"/>
<dbReference type="SUPFAM" id="SSF50978">
    <property type="entry name" value="WD40 repeat-like"/>
    <property type="match status" value="1"/>
</dbReference>
<dbReference type="SUPFAM" id="SSF48371">
    <property type="entry name" value="ARM repeat"/>
    <property type="match status" value="1"/>
</dbReference>
<evidence type="ECO:0000256" key="23">
    <source>
        <dbReference type="ARBA" id="ARBA00047899"/>
    </source>
</evidence>
<sequence>MVAEGEVFVNDAEIQKSALQVAINCVCAPGQAHLQHRPSSSQAAHARRLPQQTKSSESRACKMWNVVPVQQRHQGAGALHGDNKTMRTFKRFIDLVLLSLLMVKMPITDADQIRALACKALVGLSRSTSQAAPFSAADTIQQLMKEPVLQDKRNEARQVLQRANVVAQSRISFPEKELLLLIRNHPGGQGPERHGQHTDPKRPDLPMAIPLPPGPPDVRPSPLSPPPARPPRPQPVAAPPPRAAAGQRRLGAARVCRDARSRADPPLHVAAPRPSPSSSVFPSTSAVGHGCTNGSSLPGRIAFSRERGVLGAPVPARCPGCCGRKSDYGALQPEPRHEEAAGPATCPRRRRWTASSPSTYGSSTRAARTPVATCPTLLPSSRRTSAPEPKQRRQAPSNFTSRHTRRVIYPKYGGVDGGCFDRHLVFSRFRPISVFREAEEDESGFMCCAFSARERFLMLGTCTGKLKLYNVFTGQEEASYNCHTSAITNLEPSRGGHSFLGDHYVEFSKLSQDRVIGTKEHVAHIYDIQTGQNILTLNNPDLANNYKRNCATFNPTDDLVLNDGVLWDVRSAQAIHKFDKFNMNISGVFHPNCLEVVINTEIVSLVTWDLRTFHLLHTVPALDQCRIVLNNNGTVIYGAMLQADDEDDMMEMQMKTPFGSSFRTFNATDYKPIATIDVKRNIFDLCTDTKDCYLAVIENQDSVNTDTVCRLYEVGRQRLAEEEEEDEEDQEDDEQEEDDDDDDDSDDDDLENDNGEDEEDEDDEEEDGNDDFSPSDDEEVARLLEEDGDEEEDDDDDDSDNDLAGENGETQFARGKEGVKI</sequence>
<evidence type="ECO:0000256" key="4">
    <source>
        <dbReference type="ARBA" id="ARBA00008845"/>
    </source>
</evidence>
<evidence type="ECO:0000256" key="7">
    <source>
        <dbReference type="ARBA" id="ARBA00022527"/>
    </source>
</evidence>
<keyword evidence="10" id="KW-0945">Host-virus interaction</keyword>
<dbReference type="GO" id="GO:0005634">
    <property type="term" value="C:nucleus"/>
    <property type="evidence" value="ECO:0007669"/>
    <property type="project" value="UniProtKB-SubCell"/>
</dbReference>
<keyword evidence="21" id="KW-0206">Cytoskeleton</keyword>
<dbReference type="PANTHER" id="PTHR13129">
    <property type="entry name" value="VPRBP PROTEIN-RELATED"/>
    <property type="match status" value="1"/>
</dbReference>
<dbReference type="PANTHER" id="PTHR13129:SF4">
    <property type="entry name" value="DDB1- AND CUL4-ASSOCIATED FACTOR 1"/>
    <property type="match status" value="1"/>
</dbReference>
<evidence type="ECO:0000256" key="21">
    <source>
        <dbReference type="ARBA" id="ARBA00023212"/>
    </source>
</evidence>
<dbReference type="GO" id="GO:0005813">
    <property type="term" value="C:centrosome"/>
    <property type="evidence" value="ECO:0007669"/>
    <property type="project" value="UniProtKB-SubCell"/>
</dbReference>
<evidence type="ECO:0000256" key="10">
    <source>
        <dbReference type="ARBA" id="ARBA00022581"/>
    </source>
</evidence>
<organism evidence="29 30">
    <name type="scientific">Merluccius polli</name>
    <name type="common">Benguela hake</name>
    <name type="synonym">Merluccius cadenati</name>
    <dbReference type="NCBI Taxonomy" id="89951"/>
    <lineage>
        <taxon>Eukaryota</taxon>
        <taxon>Metazoa</taxon>
        <taxon>Chordata</taxon>
        <taxon>Craniata</taxon>
        <taxon>Vertebrata</taxon>
        <taxon>Euteleostomi</taxon>
        <taxon>Actinopterygii</taxon>
        <taxon>Neopterygii</taxon>
        <taxon>Teleostei</taxon>
        <taxon>Neoteleostei</taxon>
        <taxon>Acanthomorphata</taxon>
        <taxon>Zeiogadaria</taxon>
        <taxon>Gadariae</taxon>
        <taxon>Gadiformes</taxon>
        <taxon>Gadoidei</taxon>
        <taxon>Merlucciidae</taxon>
        <taxon>Merluccius</taxon>
    </lineage>
</organism>
<feature type="region of interest" description="Disordered" evidence="28">
    <location>
        <begin position="329"/>
        <end position="401"/>
    </location>
</feature>
<comment type="catalytic activity">
    <reaction evidence="23">
        <text>L-threonyl-[protein] + ATP = O-phospho-L-threonyl-[protein] + ADP + H(+)</text>
        <dbReference type="Rhea" id="RHEA:46608"/>
        <dbReference type="Rhea" id="RHEA-COMP:11060"/>
        <dbReference type="Rhea" id="RHEA-COMP:11605"/>
        <dbReference type="ChEBI" id="CHEBI:15378"/>
        <dbReference type="ChEBI" id="CHEBI:30013"/>
        <dbReference type="ChEBI" id="CHEBI:30616"/>
        <dbReference type="ChEBI" id="CHEBI:61977"/>
        <dbReference type="ChEBI" id="CHEBI:456216"/>
        <dbReference type="EC" id="2.7.11.1"/>
    </reaction>
</comment>
<evidence type="ECO:0000313" key="29">
    <source>
        <dbReference type="EMBL" id="KAK0138239.1"/>
    </source>
</evidence>
<keyword evidence="15" id="KW-0833">Ubl conjugation pathway</keyword>
<feature type="compositionally biased region" description="Acidic residues" evidence="28">
    <location>
        <begin position="786"/>
        <end position="803"/>
    </location>
</feature>
<evidence type="ECO:0000313" key="30">
    <source>
        <dbReference type="Proteomes" id="UP001174136"/>
    </source>
</evidence>
<comment type="caution">
    <text evidence="29">The sequence shown here is derived from an EMBL/GenBank/DDBJ whole genome shotgun (WGS) entry which is preliminary data.</text>
</comment>
<evidence type="ECO:0000256" key="13">
    <source>
        <dbReference type="ARBA" id="ARBA00022741"/>
    </source>
</evidence>
<dbReference type="Gene3D" id="2.130.10.10">
    <property type="entry name" value="YVTN repeat-like/Quinoprotein amine dehydrogenase"/>
    <property type="match status" value="2"/>
</dbReference>
<feature type="region of interest" description="Disordered" evidence="28">
    <location>
        <begin position="262"/>
        <end position="287"/>
    </location>
</feature>
<evidence type="ECO:0000256" key="25">
    <source>
        <dbReference type="ARBA" id="ARBA00063313"/>
    </source>
</evidence>
<evidence type="ECO:0000256" key="9">
    <source>
        <dbReference type="ARBA" id="ARBA00022574"/>
    </source>
</evidence>
<keyword evidence="30" id="KW-1185">Reference proteome</keyword>
<comment type="subcellular location">
    <subcellularLocation>
        <location evidence="2">Cytoplasm</location>
        <location evidence="2">Cytoskeleton</location>
        <location evidence="2">Microtubule organizing center</location>
        <location evidence="2">Centrosome</location>
    </subcellularLocation>
    <subcellularLocation>
        <location evidence="1">Nucleus</location>
    </subcellularLocation>
</comment>
<keyword evidence="11" id="KW-0808">Transferase</keyword>
<evidence type="ECO:0000256" key="18">
    <source>
        <dbReference type="ARBA" id="ARBA00022990"/>
    </source>
</evidence>
<keyword evidence="22" id="KW-0539">Nucleus</keyword>
<evidence type="ECO:0000256" key="1">
    <source>
        <dbReference type="ARBA" id="ARBA00004123"/>
    </source>
</evidence>
<keyword evidence="9" id="KW-0853">WD repeat</keyword>
<accession>A0AA47MDG5</accession>
<comment type="subunit">
    <text evidence="25">Component of the DCX (DDB1-CUL4-X-box) E3 ubiquitin-protein ligase complex, named CUL4A-RBX1-DDB1-DCAF1/VPRBP complex. Interacts with DDB1; the interaction is direct. Also forms a ternary complex with DDA1 and DDB1. Interacts with NF2 (via FERM domain). Component of the EDVP complex, a E3 ligase complex containing DYRK2, EDD/UBR5, DDB1 and DCAF1. Interacts with DYRK2; the interaction is direct. Interacts with RAG1; the interaction is direct. Interacts with LLGL1 and LLGL2. Interacts with histone H3. Interacts with ESR1 and LATS1; probably recruited by LATS1 to promote ESR1 ubiquitination and ubiquitin-mediated proteasomal degradation. Directly interacts with TET1, TET2 and TET3 (via C-terminus). Interacts with CEP78; promoting DCAF1 localization to centrosomes.</text>
</comment>
<comment type="pathway">
    <text evidence="3">Protein modification; protein ubiquitination.</text>
</comment>
<feature type="compositionally biased region" description="Basic and acidic residues" evidence="28">
    <location>
        <begin position="191"/>
        <end position="204"/>
    </location>
</feature>
<evidence type="ECO:0000256" key="17">
    <source>
        <dbReference type="ARBA" id="ARBA00022853"/>
    </source>
</evidence>